<comment type="caution">
    <text evidence="2">The sequence shown here is derived from an EMBL/GenBank/DDBJ whole genome shotgun (WGS) entry which is preliminary data.</text>
</comment>
<evidence type="ECO:0000313" key="2">
    <source>
        <dbReference type="EMBL" id="PLW11863.1"/>
    </source>
</evidence>
<dbReference type="Proteomes" id="UP000235388">
    <property type="component" value="Unassembled WGS sequence"/>
</dbReference>
<evidence type="ECO:0000313" key="5">
    <source>
        <dbReference type="Proteomes" id="UP000235388"/>
    </source>
</evidence>
<keyword evidence="5" id="KW-1185">Reference proteome</keyword>
<evidence type="ECO:0000313" key="6">
    <source>
        <dbReference type="Proteomes" id="UP000235392"/>
    </source>
</evidence>
<accession>A0A2N5SF57</accession>
<sequence>MELLPDYFNTPHGTFLEGFEKPDFPPTGYSALERQASGLDSNYVSRRPVKPKQRNTGYPSRQLWRPLPGPFRMTCPRKVLVLLKRLEKEIQHTQALAEELKQPDRRCYLQADRAIQDSNTFSKVISHSDISLGRN</sequence>
<dbReference type="EMBL" id="PGCI01000394">
    <property type="protein sequence ID" value="PLW27732.1"/>
    <property type="molecule type" value="Genomic_DNA"/>
</dbReference>
<dbReference type="AlphaFoldDB" id="A0A2N5SF57"/>
<evidence type="ECO:0000313" key="3">
    <source>
        <dbReference type="EMBL" id="PLW27732.1"/>
    </source>
</evidence>
<evidence type="ECO:0000256" key="1">
    <source>
        <dbReference type="SAM" id="MobiDB-lite"/>
    </source>
</evidence>
<gene>
    <name evidence="4" type="ORF">PCANC_16091</name>
    <name evidence="2" type="ORF">PCANC_22240</name>
    <name evidence="3" type="ORF">PCASD_20591</name>
</gene>
<organism evidence="2 5">
    <name type="scientific">Puccinia coronata f. sp. avenae</name>
    <dbReference type="NCBI Taxonomy" id="200324"/>
    <lineage>
        <taxon>Eukaryota</taxon>
        <taxon>Fungi</taxon>
        <taxon>Dikarya</taxon>
        <taxon>Basidiomycota</taxon>
        <taxon>Pucciniomycotina</taxon>
        <taxon>Pucciniomycetes</taxon>
        <taxon>Pucciniales</taxon>
        <taxon>Pucciniaceae</taxon>
        <taxon>Puccinia</taxon>
    </lineage>
</organism>
<dbReference type="EMBL" id="PGCJ01001003">
    <property type="protein sequence ID" value="PLW11863.1"/>
    <property type="molecule type" value="Genomic_DNA"/>
</dbReference>
<proteinExistence type="predicted"/>
<feature type="region of interest" description="Disordered" evidence="1">
    <location>
        <begin position="35"/>
        <end position="63"/>
    </location>
</feature>
<dbReference type="Proteomes" id="UP000235392">
    <property type="component" value="Unassembled WGS sequence"/>
</dbReference>
<evidence type="ECO:0000313" key="4">
    <source>
        <dbReference type="EMBL" id="PLW36022.1"/>
    </source>
</evidence>
<protein>
    <submittedName>
        <fullName evidence="2">Uncharacterized protein</fullName>
    </submittedName>
</protein>
<reference evidence="5 6" key="1">
    <citation type="submission" date="2017-11" db="EMBL/GenBank/DDBJ databases">
        <title>De novo assembly and phasing of dikaryotic genomes from two isolates of Puccinia coronata f. sp. avenae, the causal agent of oat crown rust.</title>
        <authorList>
            <person name="Miller M.E."/>
            <person name="Zhang Y."/>
            <person name="Omidvar V."/>
            <person name="Sperschneider J."/>
            <person name="Schwessinger B."/>
            <person name="Raley C."/>
            <person name="Palmer J.M."/>
            <person name="Garnica D."/>
            <person name="Upadhyaya N."/>
            <person name="Rathjen J."/>
            <person name="Taylor J.M."/>
            <person name="Park R.F."/>
            <person name="Dodds P.N."/>
            <person name="Hirsch C.D."/>
            <person name="Kianian S.F."/>
            <person name="Figueroa M."/>
        </authorList>
    </citation>
    <scope>NUCLEOTIDE SEQUENCE [LARGE SCALE GENOMIC DNA]</scope>
    <source>
        <strain evidence="2">12NC29</strain>
        <strain evidence="3">12SD80</strain>
    </source>
</reference>
<name>A0A2N5SF57_9BASI</name>
<dbReference type="EMBL" id="PGCJ01000246">
    <property type="protein sequence ID" value="PLW36022.1"/>
    <property type="molecule type" value="Genomic_DNA"/>
</dbReference>